<evidence type="ECO:0000313" key="4">
    <source>
        <dbReference type="Proteomes" id="UP001596524"/>
    </source>
</evidence>
<dbReference type="RefSeq" id="WP_255892528.1">
    <property type="nucleotide sequence ID" value="NZ_JAFMZM010000006.1"/>
</dbReference>
<proteinExistence type="predicted"/>
<evidence type="ECO:0000256" key="2">
    <source>
        <dbReference type="SAM" id="SignalP"/>
    </source>
</evidence>
<feature type="signal peptide" evidence="2">
    <location>
        <begin position="1"/>
        <end position="26"/>
    </location>
</feature>
<evidence type="ECO:0000256" key="1">
    <source>
        <dbReference type="SAM" id="MobiDB-lite"/>
    </source>
</evidence>
<sequence>MSRTRTLLVAVACTTLLGGGLGPAGATGTAGATGPAGHGERAQRPLAWTRTSDPIVLRPNTVIREIGCSPTGSACVAVGHRHDESRAQVPAVQRWDGSAWQAEALVPAASEGLVEVDCSTPLDCVALEAPQWNGGLTRRMAVRSAPGWRWLDFQVADESMELTSVSCASPVSCVLTGPGRGVVVFDGTTVRSLPRTPVEVSTLSCPSAAYCAAVSQGAFVEWDGTTWTTSALEGTGSLTDVDCWAEQRCLAIADGDGGTSSYVRSPGSTWRQDTAPGGRSTSFDESGLGAPGLECEGTGECHLLRSFGPRRAPELRLLSWNAGLWASHTPPDPDGVVVALGCRTGECVLVDLIVTSPGQPAVLTSALHGYGTQWARHTMANPLGVPPQTYPHEAACPARDWCLVLGASGDVGQYVVRGDGAGWQEVPAALEDQRDLDCWRPDACVVVGSDGKRPRSAVLRDGRWRLLPALSPGWLVAGAITGVSCVEAHCVYSGYYRARHDVGTGIFVARRTGGAWRAQRLGPLVRDEGAFTGRPSIDCPTASRCVAVVSMRLADDRNPTSFELVLEDGRWHHAALGKGFSLFELDCADAMHCVAGGEEGRPALVMSRGADGTWRRVAVHTRNAAFYSVSCPTARECYLAGVGSRVRRLTRTQEVWRAGAAAVPRNMTDVACSGPRACLTFNAESTWIGR</sequence>
<dbReference type="EMBL" id="JBHTCH010000020">
    <property type="protein sequence ID" value="MFC7362095.1"/>
    <property type="molecule type" value="Genomic_DNA"/>
</dbReference>
<feature type="chain" id="PRO_5045614777" evidence="2">
    <location>
        <begin position="27"/>
        <end position="690"/>
    </location>
</feature>
<name>A0ABW2N828_9ACTN</name>
<reference evidence="4" key="1">
    <citation type="journal article" date="2019" name="Int. J. Syst. Evol. Microbiol.">
        <title>The Global Catalogue of Microorganisms (GCM) 10K type strain sequencing project: providing services to taxonomists for standard genome sequencing and annotation.</title>
        <authorList>
            <consortium name="The Broad Institute Genomics Platform"/>
            <consortium name="The Broad Institute Genome Sequencing Center for Infectious Disease"/>
            <person name="Wu L."/>
            <person name="Ma J."/>
        </authorList>
    </citation>
    <scope>NUCLEOTIDE SEQUENCE [LARGE SCALE GENOMIC DNA]</scope>
    <source>
        <strain evidence="4">FCH27</strain>
    </source>
</reference>
<dbReference type="Proteomes" id="UP001596524">
    <property type="component" value="Unassembled WGS sequence"/>
</dbReference>
<evidence type="ECO:0000313" key="3">
    <source>
        <dbReference type="EMBL" id="MFC7362095.1"/>
    </source>
</evidence>
<feature type="compositionally biased region" description="Polar residues" evidence="1">
    <location>
        <begin position="261"/>
        <end position="272"/>
    </location>
</feature>
<comment type="caution">
    <text evidence="3">The sequence shown here is derived from an EMBL/GenBank/DDBJ whole genome shotgun (WGS) entry which is preliminary data.</text>
</comment>
<accession>A0ABW2N828</accession>
<feature type="region of interest" description="Disordered" evidence="1">
    <location>
        <begin position="261"/>
        <end position="286"/>
    </location>
</feature>
<keyword evidence="2" id="KW-0732">Signal</keyword>
<protein>
    <submittedName>
        <fullName evidence="3">Uncharacterized protein</fullName>
    </submittedName>
</protein>
<keyword evidence="4" id="KW-1185">Reference proteome</keyword>
<gene>
    <name evidence="3" type="ORF">ACFQO6_17610</name>
</gene>
<organism evidence="3 4">
    <name type="scientific">Nocardioides astragali</name>
    <dbReference type="NCBI Taxonomy" id="1776736"/>
    <lineage>
        <taxon>Bacteria</taxon>
        <taxon>Bacillati</taxon>
        <taxon>Actinomycetota</taxon>
        <taxon>Actinomycetes</taxon>
        <taxon>Propionibacteriales</taxon>
        <taxon>Nocardioidaceae</taxon>
        <taxon>Nocardioides</taxon>
    </lineage>
</organism>